<protein>
    <submittedName>
        <fullName evidence="3">Uncharacterized protein LOC108679395</fullName>
    </submittedName>
</protein>
<proteinExistence type="predicted"/>
<dbReference type="OrthoDB" id="6358171at2759"/>
<feature type="signal peptide" evidence="1">
    <location>
        <begin position="1"/>
        <end position="23"/>
    </location>
</feature>
<name>A0A8B7PDY7_HYAAZ</name>
<dbReference type="KEGG" id="hazt:108679395"/>
<gene>
    <name evidence="3" type="primary">LOC108679395</name>
</gene>
<organism evidence="2 3">
    <name type="scientific">Hyalella azteca</name>
    <name type="common">Amphipod</name>
    <dbReference type="NCBI Taxonomy" id="294128"/>
    <lineage>
        <taxon>Eukaryota</taxon>
        <taxon>Metazoa</taxon>
        <taxon>Ecdysozoa</taxon>
        <taxon>Arthropoda</taxon>
        <taxon>Crustacea</taxon>
        <taxon>Multicrustacea</taxon>
        <taxon>Malacostraca</taxon>
        <taxon>Eumalacostraca</taxon>
        <taxon>Peracarida</taxon>
        <taxon>Amphipoda</taxon>
        <taxon>Senticaudata</taxon>
        <taxon>Talitrida</taxon>
        <taxon>Talitroidea</taxon>
        <taxon>Hyalellidae</taxon>
        <taxon>Hyalella</taxon>
    </lineage>
</organism>
<evidence type="ECO:0000313" key="3">
    <source>
        <dbReference type="RefSeq" id="XP_018023501.1"/>
    </source>
</evidence>
<dbReference type="AlphaFoldDB" id="A0A8B7PDY7"/>
<keyword evidence="1" id="KW-0732">Signal</keyword>
<keyword evidence="2" id="KW-1185">Reference proteome</keyword>
<sequence>MQVTFSLAAFVAVLLVTARCCNAQASSGPATTNPAFPGSCYFPQYGVALRPGEKRTLRGRCVEISCERRSDGQLFASETKMECGLPEFRRRPGDIVCVTSPCPTRRPWLQGRP</sequence>
<dbReference type="GeneID" id="108679395"/>
<dbReference type="Proteomes" id="UP000694843">
    <property type="component" value="Unplaced"/>
</dbReference>
<evidence type="ECO:0000256" key="1">
    <source>
        <dbReference type="SAM" id="SignalP"/>
    </source>
</evidence>
<dbReference type="RefSeq" id="XP_018023501.1">
    <property type="nucleotide sequence ID" value="XM_018168012.2"/>
</dbReference>
<accession>A0A8B7PDY7</accession>
<reference evidence="3" key="1">
    <citation type="submission" date="2025-08" db="UniProtKB">
        <authorList>
            <consortium name="RefSeq"/>
        </authorList>
    </citation>
    <scope>IDENTIFICATION</scope>
    <source>
        <tissue evidence="3">Whole organism</tissue>
    </source>
</reference>
<evidence type="ECO:0000313" key="2">
    <source>
        <dbReference type="Proteomes" id="UP000694843"/>
    </source>
</evidence>
<feature type="chain" id="PRO_5034474528" evidence="1">
    <location>
        <begin position="24"/>
        <end position="113"/>
    </location>
</feature>